<gene>
    <name evidence="11" type="ORF">FHS83_001375</name>
</gene>
<keyword evidence="9" id="KW-0732">Signal</keyword>
<dbReference type="CDD" id="cd12797">
    <property type="entry name" value="M23_peptidase"/>
    <property type="match status" value="1"/>
</dbReference>
<feature type="domain" description="M23ase beta-sheet core" evidence="10">
    <location>
        <begin position="334"/>
        <end position="424"/>
    </location>
</feature>
<name>A0A846MYL5_9PROT</name>
<dbReference type="GO" id="GO:0046872">
    <property type="term" value="F:metal ion binding"/>
    <property type="evidence" value="ECO:0007669"/>
    <property type="project" value="UniProtKB-KW"/>
</dbReference>
<comment type="caution">
    <text evidence="11">The sequence shown here is derived from an EMBL/GenBank/DDBJ whole genome shotgun (WGS) entry which is preliminary data.</text>
</comment>
<feature type="region of interest" description="Disordered" evidence="8">
    <location>
        <begin position="26"/>
        <end position="59"/>
    </location>
</feature>
<evidence type="ECO:0000313" key="12">
    <source>
        <dbReference type="Proteomes" id="UP000570514"/>
    </source>
</evidence>
<dbReference type="InterPro" id="IPR050570">
    <property type="entry name" value="Cell_wall_metabolism_enzyme"/>
</dbReference>
<protein>
    <submittedName>
        <fullName evidence="11">Septal ring factor EnvC (AmiA/AmiB activator)</fullName>
    </submittedName>
</protein>
<dbReference type="SUPFAM" id="SSF51261">
    <property type="entry name" value="Duplicated hybrid motif"/>
    <property type="match status" value="1"/>
</dbReference>
<proteinExistence type="predicted"/>
<evidence type="ECO:0000256" key="7">
    <source>
        <dbReference type="SAM" id="Coils"/>
    </source>
</evidence>
<dbReference type="AlphaFoldDB" id="A0A846MYL5"/>
<feature type="signal peptide" evidence="9">
    <location>
        <begin position="1"/>
        <end position="21"/>
    </location>
</feature>
<evidence type="ECO:0000256" key="2">
    <source>
        <dbReference type="ARBA" id="ARBA00022670"/>
    </source>
</evidence>
<evidence type="ECO:0000256" key="4">
    <source>
        <dbReference type="ARBA" id="ARBA00022801"/>
    </source>
</evidence>
<evidence type="ECO:0000256" key="9">
    <source>
        <dbReference type="SAM" id="SignalP"/>
    </source>
</evidence>
<keyword evidence="4" id="KW-0378">Hydrolase</keyword>
<evidence type="ECO:0000256" key="5">
    <source>
        <dbReference type="ARBA" id="ARBA00022833"/>
    </source>
</evidence>
<dbReference type="Gene3D" id="2.70.70.10">
    <property type="entry name" value="Glucose Permease (Domain IIA)"/>
    <property type="match status" value="1"/>
</dbReference>
<accession>A0A846MYL5</accession>
<reference evidence="11 12" key="1">
    <citation type="submission" date="2020-03" db="EMBL/GenBank/DDBJ databases">
        <title>Genomic Encyclopedia of Type Strains, Phase IV (KMG-IV): sequencing the most valuable type-strain genomes for metagenomic binning, comparative biology and taxonomic classification.</title>
        <authorList>
            <person name="Goeker M."/>
        </authorList>
    </citation>
    <scope>NUCLEOTIDE SEQUENCE [LARGE SCALE GENOMIC DNA]</scope>
    <source>
        <strain evidence="11 12">DSM 19867</strain>
    </source>
</reference>
<dbReference type="PANTHER" id="PTHR21666:SF288">
    <property type="entry name" value="CELL DIVISION PROTEIN YTFB"/>
    <property type="match status" value="1"/>
</dbReference>
<keyword evidence="5" id="KW-0862">Zinc</keyword>
<keyword evidence="12" id="KW-1185">Reference proteome</keyword>
<evidence type="ECO:0000256" key="6">
    <source>
        <dbReference type="ARBA" id="ARBA00023049"/>
    </source>
</evidence>
<keyword evidence="3" id="KW-0479">Metal-binding</keyword>
<dbReference type="InterPro" id="IPR011055">
    <property type="entry name" value="Dup_hybrid_motif"/>
</dbReference>
<evidence type="ECO:0000313" key="11">
    <source>
        <dbReference type="EMBL" id="NIK88057.1"/>
    </source>
</evidence>
<dbReference type="PANTHER" id="PTHR21666">
    <property type="entry name" value="PEPTIDASE-RELATED"/>
    <property type="match status" value="1"/>
</dbReference>
<feature type="chain" id="PRO_5033005278" evidence="9">
    <location>
        <begin position="22"/>
        <end position="436"/>
    </location>
</feature>
<comment type="cofactor">
    <cofactor evidence="1">
        <name>Zn(2+)</name>
        <dbReference type="ChEBI" id="CHEBI:29105"/>
    </cofactor>
</comment>
<dbReference type="InterPro" id="IPR016047">
    <property type="entry name" value="M23ase_b-sheet_dom"/>
</dbReference>
<dbReference type="Pfam" id="PF01551">
    <property type="entry name" value="Peptidase_M23"/>
    <property type="match status" value="1"/>
</dbReference>
<keyword evidence="6" id="KW-0482">Metalloprotease</keyword>
<keyword evidence="7" id="KW-0175">Coiled coil</keyword>
<dbReference type="RefSeq" id="WP_167082176.1">
    <property type="nucleotide sequence ID" value="NZ_BAAADC010000001.1"/>
</dbReference>
<feature type="coiled-coil region" evidence="7">
    <location>
        <begin position="94"/>
        <end position="149"/>
    </location>
</feature>
<organism evidence="11 12">
    <name type="scientific">Rhizomicrobium palustre</name>
    <dbReference type="NCBI Taxonomy" id="189966"/>
    <lineage>
        <taxon>Bacteria</taxon>
        <taxon>Pseudomonadati</taxon>
        <taxon>Pseudomonadota</taxon>
        <taxon>Alphaproteobacteria</taxon>
        <taxon>Micropepsales</taxon>
        <taxon>Micropepsaceae</taxon>
        <taxon>Rhizomicrobium</taxon>
    </lineage>
</organism>
<dbReference type="Proteomes" id="UP000570514">
    <property type="component" value="Unassembled WGS sequence"/>
</dbReference>
<dbReference type="GO" id="GO:0006508">
    <property type="term" value="P:proteolysis"/>
    <property type="evidence" value="ECO:0007669"/>
    <property type="project" value="UniProtKB-KW"/>
</dbReference>
<dbReference type="EMBL" id="JAASRM010000001">
    <property type="protein sequence ID" value="NIK88057.1"/>
    <property type="molecule type" value="Genomic_DNA"/>
</dbReference>
<evidence type="ECO:0000256" key="3">
    <source>
        <dbReference type="ARBA" id="ARBA00022723"/>
    </source>
</evidence>
<evidence type="ECO:0000256" key="8">
    <source>
        <dbReference type="SAM" id="MobiDB-lite"/>
    </source>
</evidence>
<dbReference type="GO" id="GO:0004222">
    <property type="term" value="F:metalloendopeptidase activity"/>
    <property type="evidence" value="ECO:0007669"/>
    <property type="project" value="TreeGrafter"/>
</dbReference>
<evidence type="ECO:0000259" key="10">
    <source>
        <dbReference type="Pfam" id="PF01551"/>
    </source>
</evidence>
<evidence type="ECO:0000256" key="1">
    <source>
        <dbReference type="ARBA" id="ARBA00001947"/>
    </source>
</evidence>
<keyword evidence="2" id="KW-0645">Protease</keyword>
<sequence length="436" mass="46052">MAIAALAAVAFAPCCAVSAYGAHIPRPKPRPAPQAQRISAPQAEKVPSAPVPPASDGITDMKGAVPLSEYLKQPSTADQYKTLSGEIAKDKPAVDTARTTSEALAKEAAELQQKLIDAAAKVEYLEREKLRLDAEVARLSAEYTTLKARFVHDRVEVSKLLAVLERLQHDMPPAMAVRPSDALSASRSAMLIGASLPDIYTKAADLSRRITTIEQTRKALVARRAEAAKNAAQLSGAKIELDGLLSVKRQEAQEAAERYGVLKAKLDTIAAQAGNLGVLLQKVAQMAALAQKAQPVVTVNAASAGRGGRLQFIPPVVGPVRPGGVDGVGGPTAPGVTYLASAGSPVVAPADGKIIFAGQFSRVGHVLILEIGAGYHLVLAGLDRLDVHLNDDVLLGEPVGRMSKFDHEPRLYFELRQNGRGMNPAPFIGVVLRKAK</sequence>